<dbReference type="EMBL" id="MAYW01000017">
    <property type="protein sequence ID" value="ODS33885.1"/>
    <property type="molecule type" value="Genomic_DNA"/>
</dbReference>
<organism evidence="3 4">
    <name type="scientific">Candidatus Scalindua rubra</name>
    <dbReference type="NCBI Taxonomy" id="1872076"/>
    <lineage>
        <taxon>Bacteria</taxon>
        <taxon>Pseudomonadati</taxon>
        <taxon>Planctomycetota</taxon>
        <taxon>Candidatus Brocadiia</taxon>
        <taxon>Candidatus Brocadiales</taxon>
        <taxon>Candidatus Scalinduaceae</taxon>
        <taxon>Candidatus Scalindua</taxon>
    </lineage>
</organism>
<evidence type="ECO:0000259" key="1">
    <source>
        <dbReference type="Pfam" id="PF01408"/>
    </source>
</evidence>
<dbReference type="InterPro" id="IPR055170">
    <property type="entry name" value="GFO_IDH_MocA-like_dom"/>
</dbReference>
<dbReference type="PANTHER" id="PTHR43377">
    <property type="entry name" value="BILIVERDIN REDUCTASE A"/>
    <property type="match status" value="1"/>
</dbReference>
<dbReference type="Gene3D" id="3.30.360.10">
    <property type="entry name" value="Dihydrodipicolinate Reductase, domain 2"/>
    <property type="match status" value="1"/>
</dbReference>
<dbReference type="Pfam" id="PF22725">
    <property type="entry name" value="GFO_IDH_MocA_C3"/>
    <property type="match status" value="1"/>
</dbReference>
<reference evidence="3 4" key="1">
    <citation type="submission" date="2016-07" db="EMBL/GenBank/DDBJ databases">
        <title>Draft genome of Scalindua rubra, obtained from a brine-seawater interface in the Red Sea, sheds light on salt adaptation in anammox bacteria.</title>
        <authorList>
            <person name="Speth D.R."/>
            <person name="Lagkouvardos I."/>
            <person name="Wang Y."/>
            <person name="Qian P.-Y."/>
            <person name="Dutilh B.E."/>
            <person name="Jetten M.S."/>
        </authorList>
    </citation>
    <scope>NUCLEOTIDE SEQUENCE [LARGE SCALE GENOMIC DNA]</scope>
    <source>
        <strain evidence="3">BSI-1</strain>
    </source>
</reference>
<dbReference type="SUPFAM" id="SSF55347">
    <property type="entry name" value="Glyceraldehyde-3-phosphate dehydrogenase-like, C-terminal domain"/>
    <property type="match status" value="1"/>
</dbReference>
<dbReference type="InterPro" id="IPR036291">
    <property type="entry name" value="NAD(P)-bd_dom_sf"/>
</dbReference>
<dbReference type="Pfam" id="PF01408">
    <property type="entry name" value="GFO_IDH_MocA"/>
    <property type="match status" value="1"/>
</dbReference>
<dbReference type="Proteomes" id="UP000094056">
    <property type="component" value="Unassembled WGS sequence"/>
</dbReference>
<dbReference type="AlphaFoldDB" id="A0A1E3XE22"/>
<protein>
    <submittedName>
        <fullName evidence="3">Oxidoreductase</fullName>
    </submittedName>
</protein>
<dbReference type="Gene3D" id="3.40.50.720">
    <property type="entry name" value="NAD(P)-binding Rossmann-like Domain"/>
    <property type="match status" value="1"/>
</dbReference>
<gene>
    <name evidence="3" type="primary">mviM_1</name>
    <name evidence="3" type="ORF">SCARUB_00956</name>
</gene>
<dbReference type="PANTHER" id="PTHR43377:SF6">
    <property type="entry name" value="GFO_IDH_MOCA-LIKE OXIDOREDUCTASE N-TERMINAL DOMAIN-CONTAINING PROTEIN"/>
    <property type="match status" value="1"/>
</dbReference>
<dbReference type="GO" id="GO:0000166">
    <property type="term" value="F:nucleotide binding"/>
    <property type="evidence" value="ECO:0007669"/>
    <property type="project" value="InterPro"/>
</dbReference>
<evidence type="ECO:0000259" key="2">
    <source>
        <dbReference type="Pfam" id="PF22725"/>
    </source>
</evidence>
<feature type="domain" description="GFO/IDH/MocA-like oxidoreductase" evidence="2">
    <location>
        <begin position="129"/>
        <end position="238"/>
    </location>
</feature>
<proteinExistence type="predicted"/>
<accession>A0A1E3XE22</accession>
<name>A0A1E3XE22_9BACT</name>
<comment type="caution">
    <text evidence="3">The sequence shown here is derived from an EMBL/GenBank/DDBJ whole genome shotgun (WGS) entry which is preliminary data.</text>
</comment>
<dbReference type="SUPFAM" id="SSF51735">
    <property type="entry name" value="NAD(P)-binding Rossmann-fold domains"/>
    <property type="match status" value="1"/>
</dbReference>
<sequence length="351" mass="39317">MIRIGIIGCGYWGINYVRVFSELPDVTVACVCDTSEDRLRIMHRKFPYVFPTKLLEELLADEQVDAVVVATEASTHYSITKACLLHNKHVLVEKPLTTSIEEGEELVKLAEEKKIKLMVGHTFLYNPAIRKIKEYLSDDDVGSIYYLEATRTHLGLIRKDVNAIWDLAPHDISIFSFLLEAQPFWVSAVSGGFLNNGRPDVGFITLGYPHNILGHIHVSWINSNKVREISVVGSKKRIVFDDLNSMERVRIFEKGAAITGEADSFGEFQLQLRDGDIISPRIDTSEPLKNQCNHFISCLSNGRHPLTDGTNGLNVVRVMEAVNASLKQRGAPVEISRAFVEVSRVPVEISN</sequence>
<evidence type="ECO:0000313" key="3">
    <source>
        <dbReference type="EMBL" id="ODS33885.1"/>
    </source>
</evidence>
<dbReference type="InterPro" id="IPR000683">
    <property type="entry name" value="Gfo/Idh/MocA-like_OxRdtase_N"/>
</dbReference>
<evidence type="ECO:0000313" key="4">
    <source>
        <dbReference type="Proteomes" id="UP000094056"/>
    </source>
</evidence>
<feature type="domain" description="Gfo/Idh/MocA-like oxidoreductase N-terminal" evidence="1">
    <location>
        <begin position="2"/>
        <end position="121"/>
    </location>
</feature>
<dbReference type="InterPro" id="IPR051450">
    <property type="entry name" value="Gfo/Idh/MocA_Oxidoreductases"/>
</dbReference>